<dbReference type="Gene3D" id="3.40.50.300">
    <property type="entry name" value="P-loop containing nucleotide triphosphate hydrolases"/>
    <property type="match status" value="1"/>
</dbReference>
<dbReference type="STRING" id="574087.Acear_0465"/>
<keyword evidence="6" id="KW-1185">Reference proteome</keyword>
<dbReference type="Proteomes" id="UP000001661">
    <property type="component" value="Chromosome"/>
</dbReference>
<dbReference type="InterPro" id="IPR003593">
    <property type="entry name" value="AAA+_ATPase"/>
</dbReference>
<dbReference type="InterPro" id="IPR017871">
    <property type="entry name" value="ABC_transporter-like_CS"/>
</dbReference>
<dbReference type="KEGG" id="aar:Acear_0465"/>
<feature type="domain" description="ABC transporter" evidence="4">
    <location>
        <begin position="2"/>
        <end position="218"/>
    </location>
</feature>
<evidence type="ECO:0000256" key="2">
    <source>
        <dbReference type="ARBA" id="ARBA00022741"/>
    </source>
</evidence>
<evidence type="ECO:0000259" key="4">
    <source>
        <dbReference type="PROSITE" id="PS50893"/>
    </source>
</evidence>
<dbReference type="PROSITE" id="PS00211">
    <property type="entry name" value="ABC_TRANSPORTER_1"/>
    <property type="match status" value="1"/>
</dbReference>
<protein>
    <submittedName>
        <fullName evidence="5">ABC transporter related protein</fullName>
    </submittedName>
</protein>
<dbReference type="AlphaFoldDB" id="D9QUV2"/>
<evidence type="ECO:0000256" key="1">
    <source>
        <dbReference type="ARBA" id="ARBA00022448"/>
    </source>
</evidence>
<evidence type="ECO:0000313" key="6">
    <source>
        <dbReference type="Proteomes" id="UP000001661"/>
    </source>
</evidence>
<dbReference type="InterPro" id="IPR027417">
    <property type="entry name" value="P-loop_NTPase"/>
</dbReference>
<accession>D9QUV2</accession>
<dbReference type="InterPro" id="IPR003439">
    <property type="entry name" value="ABC_transporter-like_ATP-bd"/>
</dbReference>
<dbReference type="Pfam" id="PF00005">
    <property type="entry name" value="ABC_tran"/>
    <property type="match status" value="1"/>
</dbReference>
<dbReference type="SUPFAM" id="SSF52540">
    <property type="entry name" value="P-loop containing nucleoside triphosphate hydrolases"/>
    <property type="match status" value="1"/>
</dbReference>
<dbReference type="OrthoDB" id="9802264at2"/>
<keyword evidence="2" id="KW-0547">Nucleotide-binding</keyword>
<dbReference type="PANTHER" id="PTHR42781">
    <property type="entry name" value="SPERMIDINE/PUTRESCINE IMPORT ATP-BINDING PROTEIN POTA"/>
    <property type="match status" value="1"/>
</dbReference>
<sequence length="218" mass="25034">MFLEVNLEKEMKDFNISQKFTVNNEILILFGPSGAGKTTILDCVAGLQTPDKGAIKLNGEYLFSTKKKINLPPFKREIGYIFQEHALFPHLNVKENIKYSLDGCKSGKGYRFSVKEVLDMCRITHLQKRLPSQLSGGEKQRVALARALMREPSLLLLDEPLSALDYELRKHLQSEIKNLHKKWQIPFIYVTHNRDEAEFLGDRILQINHGSLRKIRAV</sequence>
<organism evidence="5 6">
    <name type="scientific">Acetohalobium arabaticum (strain ATCC 49924 / DSM 5501 / Z-7288)</name>
    <dbReference type="NCBI Taxonomy" id="574087"/>
    <lineage>
        <taxon>Bacteria</taxon>
        <taxon>Bacillati</taxon>
        <taxon>Bacillota</taxon>
        <taxon>Clostridia</taxon>
        <taxon>Halanaerobiales</taxon>
        <taxon>Halobacteroidaceae</taxon>
        <taxon>Acetohalobium</taxon>
    </lineage>
</organism>
<dbReference type="GO" id="GO:0005524">
    <property type="term" value="F:ATP binding"/>
    <property type="evidence" value="ECO:0007669"/>
    <property type="project" value="UniProtKB-KW"/>
</dbReference>
<dbReference type="InterPro" id="IPR050093">
    <property type="entry name" value="ABC_SmlMolc_Importer"/>
</dbReference>
<dbReference type="EMBL" id="CP002105">
    <property type="protein sequence ID" value="ADL12011.1"/>
    <property type="molecule type" value="Genomic_DNA"/>
</dbReference>
<dbReference type="RefSeq" id="WP_013277457.1">
    <property type="nucleotide sequence ID" value="NC_014378.1"/>
</dbReference>
<dbReference type="eggNOG" id="COG3842">
    <property type="taxonomic scope" value="Bacteria"/>
</dbReference>
<keyword evidence="1" id="KW-0813">Transport</keyword>
<reference evidence="5 6" key="1">
    <citation type="journal article" date="2010" name="Stand. Genomic Sci.">
        <title>Complete genome sequence of Acetohalobium arabaticum type strain (Z-7288).</title>
        <authorList>
            <person name="Sikorski J."/>
            <person name="Lapidus A."/>
            <person name="Chertkov O."/>
            <person name="Lucas S."/>
            <person name="Copeland A."/>
            <person name="Glavina Del Rio T."/>
            <person name="Nolan M."/>
            <person name="Tice H."/>
            <person name="Cheng J.F."/>
            <person name="Han C."/>
            <person name="Brambilla E."/>
            <person name="Pitluck S."/>
            <person name="Liolios K."/>
            <person name="Ivanova N."/>
            <person name="Mavromatis K."/>
            <person name="Mikhailova N."/>
            <person name="Pati A."/>
            <person name="Bruce D."/>
            <person name="Detter C."/>
            <person name="Tapia R."/>
            <person name="Goodwin L."/>
            <person name="Chen A."/>
            <person name="Palaniappan K."/>
            <person name="Land M."/>
            <person name="Hauser L."/>
            <person name="Chang Y.J."/>
            <person name="Jeffries C.D."/>
            <person name="Rohde M."/>
            <person name="Goker M."/>
            <person name="Spring S."/>
            <person name="Woyke T."/>
            <person name="Bristow J."/>
            <person name="Eisen J.A."/>
            <person name="Markowitz V."/>
            <person name="Hugenholtz P."/>
            <person name="Kyrpides N.C."/>
            <person name="Klenk H.P."/>
        </authorList>
    </citation>
    <scope>NUCLEOTIDE SEQUENCE [LARGE SCALE GENOMIC DNA]</scope>
    <source>
        <strain evidence="6">ATCC 49924 / DSM 5501 / Z-7288</strain>
    </source>
</reference>
<name>D9QUV2_ACEAZ</name>
<gene>
    <name evidence="5" type="ordered locus">Acear_0465</name>
</gene>
<evidence type="ECO:0000313" key="5">
    <source>
        <dbReference type="EMBL" id="ADL12011.1"/>
    </source>
</evidence>
<evidence type="ECO:0000256" key="3">
    <source>
        <dbReference type="ARBA" id="ARBA00022840"/>
    </source>
</evidence>
<proteinExistence type="predicted"/>
<keyword evidence="3" id="KW-0067">ATP-binding</keyword>
<dbReference type="SMART" id="SM00382">
    <property type="entry name" value="AAA"/>
    <property type="match status" value="1"/>
</dbReference>
<dbReference type="PANTHER" id="PTHR42781:SF4">
    <property type="entry name" value="SPERMIDINE_PUTRESCINE IMPORT ATP-BINDING PROTEIN POTA"/>
    <property type="match status" value="1"/>
</dbReference>
<dbReference type="PROSITE" id="PS50893">
    <property type="entry name" value="ABC_TRANSPORTER_2"/>
    <property type="match status" value="1"/>
</dbReference>
<dbReference type="GO" id="GO:0016887">
    <property type="term" value="F:ATP hydrolysis activity"/>
    <property type="evidence" value="ECO:0007669"/>
    <property type="project" value="InterPro"/>
</dbReference>
<dbReference type="HOGENOM" id="CLU_000604_1_22_9"/>